<dbReference type="InterPro" id="IPR051691">
    <property type="entry name" value="Metab_Enz_Cyan_OpOx_G3PDH"/>
</dbReference>
<protein>
    <submittedName>
        <fullName evidence="3">BFD-like [2Fe-2S] binding protein</fullName>
    </submittedName>
</protein>
<gene>
    <name evidence="3" type="ORF">DFR56_10438</name>
</gene>
<sequence length="91" mass="10152">MPKDENYLICRCEEISLKEIKNVKNNGLTTSQEIKMATRAGMGVCQGRICRSLIEQLVAETEEGSCKLPSKLTVHHPVRPVPLGMIVNKED</sequence>
<organism evidence="3 4">
    <name type="scientific">Pseudogracilibacillus auburnensis</name>
    <dbReference type="NCBI Taxonomy" id="1494959"/>
    <lineage>
        <taxon>Bacteria</taxon>
        <taxon>Bacillati</taxon>
        <taxon>Bacillota</taxon>
        <taxon>Bacilli</taxon>
        <taxon>Bacillales</taxon>
        <taxon>Bacillaceae</taxon>
        <taxon>Pseudogracilibacillus</taxon>
    </lineage>
</organism>
<name>A0A2V3W1V0_9BACI</name>
<dbReference type="EMBL" id="QJJQ01000004">
    <property type="protein sequence ID" value="PXW87890.1"/>
    <property type="molecule type" value="Genomic_DNA"/>
</dbReference>
<keyword evidence="1" id="KW-0560">Oxidoreductase</keyword>
<dbReference type="PANTHER" id="PTHR42949:SF3">
    <property type="entry name" value="ANAEROBIC GLYCEROL-3-PHOSPHATE DEHYDROGENASE SUBUNIT B"/>
    <property type="match status" value="1"/>
</dbReference>
<evidence type="ECO:0000313" key="3">
    <source>
        <dbReference type="EMBL" id="PXW87890.1"/>
    </source>
</evidence>
<accession>A0A2V3W1V0</accession>
<dbReference type="OrthoDB" id="9801699at2"/>
<evidence type="ECO:0000256" key="1">
    <source>
        <dbReference type="ARBA" id="ARBA00023002"/>
    </source>
</evidence>
<feature type="domain" description="BFD-like [2Fe-2S]-binding" evidence="2">
    <location>
        <begin position="8"/>
        <end position="60"/>
    </location>
</feature>
<dbReference type="PANTHER" id="PTHR42949">
    <property type="entry name" value="ANAEROBIC GLYCEROL-3-PHOSPHATE DEHYDROGENASE SUBUNIT B"/>
    <property type="match status" value="1"/>
</dbReference>
<dbReference type="GO" id="GO:0016491">
    <property type="term" value="F:oxidoreductase activity"/>
    <property type="evidence" value="ECO:0007669"/>
    <property type="project" value="UniProtKB-KW"/>
</dbReference>
<dbReference type="CDD" id="cd19946">
    <property type="entry name" value="GlpA-like_Fer2_BFD-like"/>
    <property type="match status" value="1"/>
</dbReference>
<dbReference type="InterPro" id="IPR007419">
    <property type="entry name" value="BFD-like_2Fe2S-bd_dom"/>
</dbReference>
<comment type="caution">
    <text evidence="3">The sequence shown here is derived from an EMBL/GenBank/DDBJ whole genome shotgun (WGS) entry which is preliminary data.</text>
</comment>
<dbReference type="InterPro" id="IPR041854">
    <property type="entry name" value="BFD-like_2Fe2S-bd_dom_sf"/>
</dbReference>
<dbReference type="RefSeq" id="WP_110394722.1">
    <property type="nucleotide sequence ID" value="NZ_JBHUHB010000001.1"/>
</dbReference>
<keyword evidence="4" id="KW-1185">Reference proteome</keyword>
<reference evidence="3 4" key="1">
    <citation type="submission" date="2018-05" db="EMBL/GenBank/DDBJ databases">
        <title>Genomic Encyclopedia of Type Strains, Phase IV (KMG-IV): sequencing the most valuable type-strain genomes for metagenomic binning, comparative biology and taxonomic classification.</title>
        <authorList>
            <person name="Goeker M."/>
        </authorList>
    </citation>
    <scope>NUCLEOTIDE SEQUENCE [LARGE SCALE GENOMIC DNA]</scope>
    <source>
        <strain evidence="3 4">DSM 28556</strain>
    </source>
</reference>
<evidence type="ECO:0000313" key="4">
    <source>
        <dbReference type="Proteomes" id="UP000247978"/>
    </source>
</evidence>
<dbReference type="Pfam" id="PF04324">
    <property type="entry name" value="Fer2_BFD"/>
    <property type="match status" value="1"/>
</dbReference>
<proteinExistence type="predicted"/>
<dbReference type="Gene3D" id="1.10.10.1100">
    <property type="entry name" value="BFD-like [2Fe-2S]-binding domain"/>
    <property type="match status" value="1"/>
</dbReference>
<dbReference type="Proteomes" id="UP000247978">
    <property type="component" value="Unassembled WGS sequence"/>
</dbReference>
<evidence type="ECO:0000259" key="2">
    <source>
        <dbReference type="Pfam" id="PF04324"/>
    </source>
</evidence>
<dbReference type="AlphaFoldDB" id="A0A2V3W1V0"/>